<keyword evidence="2" id="KW-1185">Reference proteome</keyword>
<reference evidence="1 2" key="1">
    <citation type="journal article" date="2019" name="Commun. Biol.">
        <title>The bagworm genome reveals a unique fibroin gene that provides high tensile strength.</title>
        <authorList>
            <person name="Kono N."/>
            <person name="Nakamura H."/>
            <person name="Ohtoshi R."/>
            <person name="Tomita M."/>
            <person name="Numata K."/>
            <person name="Arakawa K."/>
        </authorList>
    </citation>
    <scope>NUCLEOTIDE SEQUENCE [LARGE SCALE GENOMIC DNA]</scope>
</reference>
<protein>
    <submittedName>
        <fullName evidence="1">Uncharacterized protein</fullName>
    </submittedName>
</protein>
<name>A0A4C1V1Q3_EUMVA</name>
<evidence type="ECO:0000313" key="2">
    <source>
        <dbReference type="Proteomes" id="UP000299102"/>
    </source>
</evidence>
<dbReference type="AlphaFoldDB" id="A0A4C1V1Q3"/>
<dbReference type="EMBL" id="BGZK01000260">
    <property type="protein sequence ID" value="GBP32449.1"/>
    <property type="molecule type" value="Genomic_DNA"/>
</dbReference>
<proteinExistence type="predicted"/>
<evidence type="ECO:0000313" key="1">
    <source>
        <dbReference type="EMBL" id="GBP32449.1"/>
    </source>
</evidence>
<gene>
    <name evidence="1" type="ORF">EVAR_24613_1</name>
</gene>
<accession>A0A4C1V1Q3</accession>
<organism evidence="1 2">
    <name type="scientific">Eumeta variegata</name>
    <name type="common">Bagworm moth</name>
    <name type="synonym">Eumeta japonica</name>
    <dbReference type="NCBI Taxonomy" id="151549"/>
    <lineage>
        <taxon>Eukaryota</taxon>
        <taxon>Metazoa</taxon>
        <taxon>Ecdysozoa</taxon>
        <taxon>Arthropoda</taxon>
        <taxon>Hexapoda</taxon>
        <taxon>Insecta</taxon>
        <taxon>Pterygota</taxon>
        <taxon>Neoptera</taxon>
        <taxon>Endopterygota</taxon>
        <taxon>Lepidoptera</taxon>
        <taxon>Glossata</taxon>
        <taxon>Ditrysia</taxon>
        <taxon>Tineoidea</taxon>
        <taxon>Psychidae</taxon>
        <taxon>Oiketicinae</taxon>
        <taxon>Eumeta</taxon>
    </lineage>
</organism>
<comment type="caution">
    <text evidence="1">The sequence shown here is derived from an EMBL/GenBank/DDBJ whole genome shotgun (WGS) entry which is preliminary data.</text>
</comment>
<dbReference type="Proteomes" id="UP000299102">
    <property type="component" value="Unassembled WGS sequence"/>
</dbReference>
<sequence length="105" mass="11851">MITDELPDQLLSQNNLHAPCFGEHVKPPVPSRVKNSLALTLSGPSSYRCLHRPRSLPRQHGVCEMRTIEDCERAYLCTGSTLIRQLISTEKCEHNGDIFKMSMLT</sequence>